<feature type="transmembrane region" description="Helical" evidence="9">
    <location>
        <begin position="530"/>
        <end position="551"/>
    </location>
</feature>
<comment type="similarity">
    <text evidence="2">Belongs to the complex I subunit 2 family.</text>
</comment>
<feature type="transmembrane region" description="Helical" evidence="9">
    <location>
        <begin position="328"/>
        <end position="349"/>
    </location>
</feature>
<sequence length="566" mass="62255">MLSVGLISLLVCVPLFSYHITSSLFNRITSIILIYSAMLSINVFDIGTLSTGVGIYSGLFHVTTLSLGIEVFILLIGSILLLGWAPVTPFFSSLGKGKTNQNFSGNTSSVVTTQIPTISEYSLLILFTTIGIGLLISSSDLISMYLSIELQSFALYVLCTLYRNSESATSAGLKYFLLGGLSSALILLGTALIYAYTGLTQFESIYLLCQVLGSNNYLQPTYLGLVLILIGFLFKVSAAPLHNWAPDVYDGTPTVVTTWLTTMPKISIFVFLVELQTGLEGSFSSLSLVLSITDQSINIWKNLLLITSLLSLIIGTVLGLSQYRMKRLLAYSTISHVGFLLLCLAINSNESIHSFLFYLIQYSITNACVFLTLLAFSYQSEYFSMQNGPRTQNKIASKSFDTPFSIRNSNSSDIQLIADLRNQFSTNPVLAFTLTMCLFSIAGIPPLIGFFAKQMALYSAINAGYYFISIVAVLCSVISASYYLKIIRVMYFDYQEEVSTQNENTENTNNTISISGITNFKNTNSKISNVHSLTISVLTCIITLFILQPQILLNSSHLLALSLFYY</sequence>
<feature type="transmembrane region" description="Helical" evidence="9">
    <location>
        <begin position="464"/>
        <end position="484"/>
    </location>
</feature>
<feature type="transmembrane region" description="Helical" evidence="9">
    <location>
        <begin position="115"/>
        <end position="136"/>
    </location>
</feature>
<feature type="transmembrane region" description="Helical" evidence="9">
    <location>
        <begin position="429"/>
        <end position="452"/>
    </location>
</feature>
<name>A0AB39A6Y4_9BASI</name>
<dbReference type="AlphaFoldDB" id="A0AB39A6Y4"/>
<keyword evidence="4 9" id="KW-0812">Transmembrane</keyword>
<dbReference type="GO" id="GO:0042773">
    <property type="term" value="P:ATP synthesis coupled electron transport"/>
    <property type="evidence" value="ECO:0007669"/>
    <property type="project" value="InterPro"/>
</dbReference>
<evidence type="ECO:0000256" key="1">
    <source>
        <dbReference type="ARBA" id="ARBA00004141"/>
    </source>
</evidence>
<feature type="transmembrane region" description="Helical" evidence="9">
    <location>
        <begin position="6"/>
        <end position="25"/>
    </location>
</feature>
<keyword evidence="5 9" id="KW-1133">Transmembrane helix</keyword>
<feature type="domain" description="NADH:quinone oxidoreductase/Mrp antiporter transmembrane" evidence="10">
    <location>
        <begin position="138"/>
        <end position="479"/>
    </location>
</feature>
<feature type="transmembrane region" description="Helical" evidence="9">
    <location>
        <begin position="217"/>
        <end position="234"/>
    </location>
</feature>
<feature type="transmembrane region" description="Helical" evidence="9">
    <location>
        <begin position="142"/>
        <end position="163"/>
    </location>
</feature>
<dbReference type="EMBL" id="PP995849">
    <property type="protein sequence ID" value="XDF86539.1"/>
    <property type="molecule type" value="Genomic_DNA"/>
</dbReference>
<feature type="transmembrane region" description="Helical" evidence="9">
    <location>
        <begin position="355"/>
        <end position="376"/>
    </location>
</feature>
<gene>
    <name evidence="11" type="primary">ND2</name>
</gene>
<evidence type="ECO:0000256" key="9">
    <source>
        <dbReference type="SAM" id="Phobius"/>
    </source>
</evidence>
<dbReference type="GO" id="GO:0016020">
    <property type="term" value="C:membrane"/>
    <property type="evidence" value="ECO:0007669"/>
    <property type="project" value="UniProtKB-SubCell"/>
</dbReference>
<dbReference type="PANTHER" id="PTHR22773">
    <property type="entry name" value="NADH DEHYDROGENASE"/>
    <property type="match status" value="1"/>
</dbReference>
<feature type="transmembrane region" description="Helical" evidence="9">
    <location>
        <begin position="71"/>
        <end position="94"/>
    </location>
</feature>
<protein>
    <recommendedName>
        <fullName evidence="3">NADH-ubiquinone oxidoreductase chain 2</fullName>
    </recommendedName>
    <alternativeName>
        <fullName evidence="7">NADH dehydrogenase subunit 2</fullName>
    </alternativeName>
</protein>
<evidence type="ECO:0000313" key="11">
    <source>
        <dbReference type="EMBL" id="XDF86539.1"/>
    </source>
</evidence>
<evidence type="ECO:0000256" key="3">
    <source>
        <dbReference type="ARBA" id="ARBA00021008"/>
    </source>
</evidence>
<evidence type="ECO:0000256" key="2">
    <source>
        <dbReference type="ARBA" id="ARBA00007012"/>
    </source>
</evidence>
<dbReference type="InterPro" id="IPR010096">
    <property type="entry name" value="NADH-Q_OxRdtase_suN/2"/>
</dbReference>
<feature type="transmembrane region" description="Helical" evidence="9">
    <location>
        <begin position="299"/>
        <end position="321"/>
    </location>
</feature>
<proteinExistence type="inferred from homology"/>
<dbReference type="GO" id="GO:0008137">
    <property type="term" value="F:NADH dehydrogenase (ubiquinone) activity"/>
    <property type="evidence" value="ECO:0007669"/>
    <property type="project" value="UniProtKB-EC"/>
</dbReference>
<evidence type="ECO:0000256" key="7">
    <source>
        <dbReference type="ARBA" id="ARBA00031028"/>
    </source>
</evidence>
<comment type="subcellular location">
    <subcellularLocation>
        <location evidence="1">Membrane</location>
        <topology evidence="1">Multi-pass membrane protein</topology>
    </subcellularLocation>
</comment>
<dbReference type="HAMAP" id="MF_00445">
    <property type="entry name" value="NDH1_NuoN_1"/>
    <property type="match status" value="1"/>
</dbReference>
<comment type="catalytic activity">
    <reaction evidence="8">
        <text>a ubiquinone + NADH + 5 H(+)(in) = a ubiquinol + NAD(+) + 4 H(+)(out)</text>
        <dbReference type="Rhea" id="RHEA:29091"/>
        <dbReference type="Rhea" id="RHEA-COMP:9565"/>
        <dbReference type="Rhea" id="RHEA-COMP:9566"/>
        <dbReference type="ChEBI" id="CHEBI:15378"/>
        <dbReference type="ChEBI" id="CHEBI:16389"/>
        <dbReference type="ChEBI" id="CHEBI:17976"/>
        <dbReference type="ChEBI" id="CHEBI:57540"/>
        <dbReference type="ChEBI" id="CHEBI:57945"/>
        <dbReference type="EC" id="7.1.1.2"/>
    </reaction>
</comment>
<evidence type="ECO:0000256" key="4">
    <source>
        <dbReference type="ARBA" id="ARBA00022692"/>
    </source>
</evidence>
<feature type="transmembrane region" description="Helical" evidence="9">
    <location>
        <begin position="32"/>
        <end position="59"/>
    </location>
</feature>
<evidence type="ECO:0000256" key="8">
    <source>
        <dbReference type="ARBA" id="ARBA00049551"/>
    </source>
</evidence>
<dbReference type="Pfam" id="PF00361">
    <property type="entry name" value="Proton_antipo_M"/>
    <property type="match status" value="1"/>
</dbReference>
<keyword evidence="6 9" id="KW-0472">Membrane</keyword>
<evidence type="ECO:0000259" key="10">
    <source>
        <dbReference type="Pfam" id="PF00361"/>
    </source>
</evidence>
<keyword evidence="11" id="KW-0496">Mitochondrion</keyword>
<feature type="transmembrane region" description="Helical" evidence="9">
    <location>
        <begin position="175"/>
        <end position="197"/>
    </location>
</feature>
<reference evidence="11" key="1">
    <citation type="submission" date="2024-07" db="EMBL/GenBank/DDBJ databases">
        <title>Mitochondrial DNA of the basidiomycete Jaminaea phylloscopi.</title>
        <authorList>
            <person name="Brejova B."/>
            <person name="Hodorova V."/>
            <person name="Nosek J."/>
        </authorList>
    </citation>
    <scope>NUCLEOTIDE SEQUENCE</scope>
</reference>
<geneLocation type="mitochondrion" evidence="11"/>
<evidence type="ECO:0000256" key="5">
    <source>
        <dbReference type="ARBA" id="ARBA00022989"/>
    </source>
</evidence>
<accession>A0AB39A6Y4</accession>
<organism evidence="11">
    <name type="scientific">Parajaminaea phylloscopi</name>
    <dbReference type="NCBI Taxonomy" id="1463510"/>
    <lineage>
        <taxon>Eukaryota</taxon>
        <taxon>Fungi</taxon>
        <taxon>Dikarya</taxon>
        <taxon>Basidiomycota</taxon>
        <taxon>Ustilaginomycotina</taxon>
        <taxon>Exobasidiomycetes</taxon>
        <taxon>Microstromatales</taxon>
        <taxon>Microstromatales incertae sedis</taxon>
        <taxon>Parajaminaea</taxon>
    </lineage>
</organism>
<evidence type="ECO:0000256" key="6">
    <source>
        <dbReference type="ARBA" id="ARBA00023136"/>
    </source>
</evidence>
<dbReference type="InterPro" id="IPR001750">
    <property type="entry name" value="ND/Mrp_TM"/>
</dbReference>